<dbReference type="AlphaFoldDB" id="B2TM82"/>
<dbReference type="CDD" id="cd00518">
    <property type="entry name" value="H2MP"/>
    <property type="match status" value="1"/>
</dbReference>
<dbReference type="SUPFAM" id="SSF53163">
    <property type="entry name" value="HybD-like"/>
    <property type="match status" value="1"/>
</dbReference>
<name>B2TM82_CLOBB</name>
<dbReference type="GO" id="GO:0016485">
    <property type="term" value="P:protein processing"/>
    <property type="evidence" value="ECO:0007669"/>
    <property type="project" value="TreeGrafter"/>
</dbReference>
<proteinExistence type="inferred from homology"/>
<dbReference type="HOGENOM" id="CLU_099037_5_0_9"/>
<dbReference type="EMBL" id="CP001056">
    <property type="protein sequence ID" value="ACD22893.1"/>
    <property type="molecule type" value="Genomic_DNA"/>
</dbReference>
<dbReference type="GO" id="GO:0008047">
    <property type="term" value="F:enzyme activator activity"/>
    <property type="evidence" value="ECO:0007669"/>
    <property type="project" value="InterPro"/>
</dbReference>
<dbReference type="PRINTS" id="PR00446">
    <property type="entry name" value="HYDRGNUPTAKE"/>
</dbReference>
<reference evidence="5" key="1">
    <citation type="submission" date="2009-06" db="EMBL/GenBank/DDBJ databases">
        <authorList>
            <consortium name="US DOE Joint Genome Institute (JGI-PGF)"/>
            <person name="Lucas S."/>
            <person name="Copeland A."/>
            <person name="Lapidus A."/>
            <person name="Glavina del Rio T."/>
            <person name="Dalin E."/>
            <person name="Tice H."/>
            <person name="Bruce D."/>
            <person name="Goodwin L."/>
            <person name="Pitluck S."/>
            <person name="Kyrpides N."/>
            <person name="Mavromatis K."/>
            <person name="Ivanova N."/>
            <person name="Saunders E."/>
            <person name="Brettin T."/>
            <person name="Detter J.C."/>
            <person name="Han C."/>
            <person name="Larimer F."/>
            <person name="Land M."/>
            <person name="Hauser L."/>
            <person name="Markowitz V."/>
            <person name="Cheng J.-F."/>
            <person name="Hugenholtz P."/>
            <person name="Woyke T."/>
            <person name="Wu D."/>
            <person name="Gronow S."/>
            <person name="Klenk H.-P."/>
            <person name="Eisen J.A."/>
        </authorList>
    </citation>
    <scope>NUCLEOTIDE SEQUENCE</scope>
    <source>
        <strain evidence="5">Eklund 17B</strain>
    </source>
</reference>
<keyword evidence="2 5" id="KW-0645">Protease</keyword>
<dbReference type="InterPro" id="IPR023430">
    <property type="entry name" value="Pept_HybD-like_dom_sf"/>
</dbReference>
<reference evidence="5" key="2">
    <citation type="submission" date="2009-08" db="EMBL/GenBank/DDBJ databases">
        <authorList>
            <person name="Shrivastava S."/>
            <person name="Brinkac L.M."/>
            <person name="Dodson R.J."/>
            <person name="Harkins D.M."/>
            <person name="Durkin A.S."/>
            <person name="Sutton G."/>
        </authorList>
    </citation>
    <scope>NUCLEOTIDE SEQUENCE</scope>
    <source>
        <strain evidence="5">Eklund 17B</strain>
    </source>
</reference>
<comment type="similarity">
    <text evidence="1">Belongs to the peptidase A31 family.</text>
</comment>
<dbReference type="InterPro" id="IPR000671">
    <property type="entry name" value="Peptidase_A31"/>
</dbReference>
<keyword evidence="4" id="KW-0378">Hydrolase</keyword>
<accession>U4PL31</accession>
<accession>B2TM82</accession>
<gene>
    <name evidence="5" type="ordered locus">CLL_A2006</name>
</gene>
<keyword evidence="3" id="KW-0064">Aspartyl protease</keyword>
<dbReference type="KEGG" id="cbk:CLL_A2006"/>
<evidence type="ECO:0000256" key="1">
    <source>
        <dbReference type="ARBA" id="ARBA00006814"/>
    </source>
</evidence>
<dbReference type="NCBIfam" id="TIGR00072">
    <property type="entry name" value="hydrog_prot"/>
    <property type="match status" value="1"/>
</dbReference>
<organism evidence="5">
    <name type="scientific">Clostridium botulinum (strain Eklund 17B / Type B)</name>
    <dbReference type="NCBI Taxonomy" id="935198"/>
    <lineage>
        <taxon>Bacteria</taxon>
        <taxon>Bacillati</taxon>
        <taxon>Bacillota</taxon>
        <taxon>Clostridia</taxon>
        <taxon>Eubacteriales</taxon>
        <taxon>Clostridiaceae</taxon>
        <taxon>Clostridium</taxon>
    </lineage>
</organism>
<dbReference type="PANTHER" id="PTHR30302:SF1">
    <property type="entry name" value="HYDROGENASE 2 MATURATION PROTEASE"/>
    <property type="match status" value="1"/>
</dbReference>
<evidence type="ECO:0000313" key="5">
    <source>
        <dbReference type="EMBL" id="ACD22893.1"/>
    </source>
</evidence>
<dbReference type="PATRIC" id="fig|935198.13.peg.1959"/>
<dbReference type="PANTHER" id="PTHR30302">
    <property type="entry name" value="HYDROGENASE 1 MATURATION PROTEASE"/>
    <property type="match status" value="1"/>
</dbReference>
<protein>
    <submittedName>
        <fullName evidence="5">Hydrogenase maturation protease superfamily</fullName>
    </submittedName>
</protein>
<dbReference type="Gene3D" id="3.40.50.1450">
    <property type="entry name" value="HybD-like"/>
    <property type="match status" value="1"/>
</dbReference>
<sequence length="156" mass="17927">MIRIFGVGNVLLCDDGIGVKVCQCIKEKFKSYKSIKFIIGETDLLYCLDYIEDMTSNDIAVIIDSTCFENITGKVTLKSFKECDEFINMSFESHSETLLKVLRRDYRYINGYLIGIEIRKIDYSLDLSVELTNKFNDICNCVSKIIENIVNNKKPC</sequence>
<evidence type="ECO:0000256" key="4">
    <source>
        <dbReference type="ARBA" id="ARBA00022801"/>
    </source>
</evidence>
<dbReference type="GO" id="GO:0004190">
    <property type="term" value="F:aspartic-type endopeptidase activity"/>
    <property type="evidence" value="ECO:0007669"/>
    <property type="project" value="UniProtKB-KW"/>
</dbReference>
<evidence type="ECO:0000256" key="3">
    <source>
        <dbReference type="ARBA" id="ARBA00022750"/>
    </source>
</evidence>
<evidence type="ECO:0000256" key="2">
    <source>
        <dbReference type="ARBA" id="ARBA00022670"/>
    </source>
</evidence>